<organism evidence="3">
    <name type="scientific">Candidatus Kentrum eta</name>
    <dbReference type="NCBI Taxonomy" id="2126337"/>
    <lineage>
        <taxon>Bacteria</taxon>
        <taxon>Pseudomonadati</taxon>
        <taxon>Pseudomonadota</taxon>
        <taxon>Gammaproteobacteria</taxon>
        <taxon>Candidatus Kentrum</taxon>
    </lineage>
</organism>
<reference evidence="3" key="1">
    <citation type="submission" date="2019-02" db="EMBL/GenBank/DDBJ databases">
        <authorList>
            <person name="Gruber-Vodicka R. H."/>
            <person name="Seah K. B. B."/>
        </authorList>
    </citation>
    <scope>NUCLEOTIDE SEQUENCE</scope>
    <source>
        <strain evidence="3">BECK_SA2B12</strain>
        <strain evidence="1">BECK_SA2B15</strain>
        <strain evidence="2">BECK_SA2B20</strain>
    </source>
</reference>
<protein>
    <submittedName>
        <fullName evidence="3">Uncharacterized protein</fullName>
    </submittedName>
</protein>
<dbReference type="EMBL" id="CAADFJ010000162">
    <property type="protein sequence ID" value="VFK04116.1"/>
    <property type="molecule type" value="Genomic_DNA"/>
</dbReference>
<evidence type="ECO:0000313" key="3">
    <source>
        <dbReference type="EMBL" id="VFK04116.1"/>
    </source>
</evidence>
<dbReference type="EMBL" id="CAADFI010000168">
    <property type="protein sequence ID" value="VFJ99782.1"/>
    <property type="molecule type" value="Genomic_DNA"/>
</dbReference>
<dbReference type="AlphaFoldDB" id="A0A450VH26"/>
<evidence type="ECO:0000313" key="1">
    <source>
        <dbReference type="EMBL" id="VFJ99504.1"/>
    </source>
</evidence>
<proteinExistence type="predicted"/>
<gene>
    <name evidence="1" type="ORF">BECKH772A_GA0070896_101646</name>
    <name evidence="2" type="ORF">BECKH772B_GA0070898_101686</name>
    <name evidence="3" type="ORF">BECKH772C_GA0070978_101626</name>
</gene>
<sequence>MNEKLKDLKHELSAEDDSASYCCEAAEALPIEQVPELNEEVFE</sequence>
<evidence type="ECO:0000313" key="2">
    <source>
        <dbReference type="EMBL" id="VFJ99782.1"/>
    </source>
</evidence>
<accession>A0A450VH26</accession>
<dbReference type="EMBL" id="CAADFG010000164">
    <property type="protein sequence ID" value="VFJ99504.1"/>
    <property type="molecule type" value="Genomic_DNA"/>
</dbReference>
<name>A0A450VH26_9GAMM</name>